<keyword evidence="2" id="KW-1185">Reference proteome</keyword>
<gene>
    <name evidence="1" type="ORF">EB796_015213</name>
</gene>
<evidence type="ECO:0000313" key="2">
    <source>
        <dbReference type="Proteomes" id="UP000593567"/>
    </source>
</evidence>
<comment type="caution">
    <text evidence="1">The sequence shown here is derived from an EMBL/GenBank/DDBJ whole genome shotgun (WGS) entry which is preliminary data.</text>
</comment>
<dbReference type="InterPro" id="IPR036574">
    <property type="entry name" value="Scorpion_toxin-like_sf"/>
</dbReference>
<sequence length="83" mass="9163">MIPNLLIRSTNCSKLIAVTQSKMRLTILLTVLFGVILSLLGNVLVTEACGDVQNCRSHCRSKGYDFGYCNGHGCACNNYHRNQ</sequence>
<evidence type="ECO:0008006" key="3">
    <source>
        <dbReference type="Google" id="ProtNLM"/>
    </source>
</evidence>
<organism evidence="1 2">
    <name type="scientific">Bugula neritina</name>
    <name type="common">Brown bryozoan</name>
    <name type="synonym">Sertularia neritina</name>
    <dbReference type="NCBI Taxonomy" id="10212"/>
    <lineage>
        <taxon>Eukaryota</taxon>
        <taxon>Metazoa</taxon>
        <taxon>Spiralia</taxon>
        <taxon>Lophotrochozoa</taxon>
        <taxon>Bryozoa</taxon>
        <taxon>Gymnolaemata</taxon>
        <taxon>Cheilostomatida</taxon>
        <taxon>Flustrina</taxon>
        <taxon>Buguloidea</taxon>
        <taxon>Bugulidae</taxon>
        <taxon>Bugula</taxon>
    </lineage>
</organism>
<dbReference type="EMBL" id="VXIV02002271">
    <property type="protein sequence ID" value="KAF6026472.1"/>
    <property type="molecule type" value="Genomic_DNA"/>
</dbReference>
<reference evidence="1" key="1">
    <citation type="submission" date="2020-06" db="EMBL/GenBank/DDBJ databases">
        <title>Draft genome of Bugula neritina, a colonial animal packing powerful symbionts and potential medicines.</title>
        <authorList>
            <person name="Rayko M."/>
        </authorList>
    </citation>
    <scope>NUCLEOTIDE SEQUENCE [LARGE SCALE GENOMIC DNA]</scope>
    <source>
        <strain evidence="1">Kwan_BN1</strain>
    </source>
</reference>
<dbReference type="Proteomes" id="UP000593567">
    <property type="component" value="Unassembled WGS sequence"/>
</dbReference>
<proteinExistence type="predicted"/>
<protein>
    <recommendedName>
        <fullName evidence="3">Defensin</fullName>
    </recommendedName>
</protein>
<evidence type="ECO:0000313" key="1">
    <source>
        <dbReference type="EMBL" id="KAF6026472.1"/>
    </source>
</evidence>
<dbReference type="SUPFAM" id="SSF57095">
    <property type="entry name" value="Scorpion toxin-like"/>
    <property type="match status" value="1"/>
</dbReference>
<name>A0A7J7JJF6_BUGNE</name>
<dbReference type="AlphaFoldDB" id="A0A7J7JJF6"/>
<accession>A0A7J7JJF6</accession>